<dbReference type="PANTHER" id="PTHR12332:SF1">
    <property type="entry name" value="KEREN-RELATED"/>
    <property type="match status" value="1"/>
</dbReference>
<dbReference type="GO" id="GO:0007173">
    <property type="term" value="P:epidermal growth factor receptor signaling pathway"/>
    <property type="evidence" value="ECO:0007669"/>
    <property type="project" value="InterPro"/>
</dbReference>
<protein>
    <submittedName>
        <fullName evidence="2">Uncharacterized protein</fullName>
    </submittedName>
</protein>
<evidence type="ECO:0000256" key="1">
    <source>
        <dbReference type="SAM" id="Phobius"/>
    </source>
</evidence>
<accession>A0A7R9EUS6</accession>
<feature type="transmembrane region" description="Helical" evidence="1">
    <location>
        <begin position="95"/>
        <end position="117"/>
    </location>
</feature>
<organism evidence="2">
    <name type="scientific">Timema bartmani</name>
    <dbReference type="NCBI Taxonomy" id="61472"/>
    <lineage>
        <taxon>Eukaryota</taxon>
        <taxon>Metazoa</taxon>
        <taxon>Ecdysozoa</taxon>
        <taxon>Arthropoda</taxon>
        <taxon>Hexapoda</taxon>
        <taxon>Insecta</taxon>
        <taxon>Pterygota</taxon>
        <taxon>Neoptera</taxon>
        <taxon>Polyneoptera</taxon>
        <taxon>Phasmatodea</taxon>
        <taxon>Timematodea</taxon>
        <taxon>Timematoidea</taxon>
        <taxon>Timematidae</taxon>
        <taxon>Timema</taxon>
    </lineage>
</organism>
<feature type="transmembrane region" description="Helical" evidence="1">
    <location>
        <begin position="63"/>
        <end position="83"/>
    </location>
</feature>
<gene>
    <name evidence="2" type="ORF">TBIB3V08_LOCUS3035</name>
</gene>
<keyword evidence="1" id="KW-1133">Transmembrane helix</keyword>
<dbReference type="AlphaFoldDB" id="A0A7R9EUS6"/>
<dbReference type="PANTHER" id="PTHR12332">
    <property type="entry name" value="KEREN-RELATED"/>
    <property type="match status" value="1"/>
</dbReference>
<dbReference type="GO" id="GO:0005154">
    <property type="term" value="F:epidermal growth factor receptor binding"/>
    <property type="evidence" value="ECO:0007669"/>
    <property type="project" value="InterPro"/>
</dbReference>
<keyword evidence="1" id="KW-0472">Membrane</keyword>
<dbReference type="InterPro" id="IPR043403">
    <property type="entry name" value="Gurken/Spitz"/>
</dbReference>
<dbReference type="GO" id="GO:0048018">
    <property type="term" value="F:receptor ligand activity"/>
    <property type="evidence" value="ECO:0007669"/>
    <property type="project" value="InterPro"/>
</dbReference>
<reference evidence="2" key="1">
    <citation type="submission" date="2020-11" db="EMBL/GenBank/DDBJ databases">
        <authorList>
            <person name="Tran Van P."/>
        </authorList>
    </citation>
    <scope>NUCLEOTIDE SEQUENCE</scope>
</reference>
<keyword evidence="1" id="KW-0812">Transmembrane</keyword>
<name>A0A7R9EUS6_9NEOP</name>
<sequence length="183" mass="20429">MAGERIRIHKRATSAVLERVGHLFEGGRHPEYRATVLLHLCDERTVCRRIHGAEVRIQRLGRILFTSPLETKILLICLLYLLASRQQVMLETASIAGGATIAVFLVVIVCLAVYIHFQRKQKESRASCFVDGSSRDMEEIRPFSRSLAISMTHQQTHPLTELALPPDTGGTATAVFTEPSPRV</sequence>
<evidence type="ECO:0000313" key="2">
    <source>
        <dbReference type="EMBL" id="CAD7440534.1"/>
    </source>
</evidence>
<proteinExistence type="predicted"/>
<dbReference type="EMBL" id="OD565011">
    <property type="protein sequence ID" value="CAD7440534.1"/>
    <property type="molecule type" value="Genomic_DNA"/>
</dbReference>